<dbReference type="AlphaFoldDB" id="A0A7T0G2J9"/>
<feature type="transmembrane region" description="Helical" evidence="1">
    <location>
        <begin position="137"/>
        <end position="158"/>
    </location>
</feature>
<keyword evidence="1" id="KW-0472">Membrane</keyword>
<keyword evidence="1" id="KW-1133">Transmembrane helix</keyword>
<proteinExistence type="predicted"/>
<dbReference type="KEGG" id="nva:G3M78_02565"/>
<reference evidence="4" key="1">
    <citation type="submission" date="2020-02" db="EMBL/GenBank/DDBJ databases">
        <title>Genomic and physiological characterization of two novel Nitrospinaceae genera.</title>
        <authorList>
            <person name="Mueller A.J."/>
            <person name="Jung M.-Y."/>
            <person name="Strachan C.R."/>
            <person name="Herbold C.W."/>
            <person name="Kirkegaard R.H."/>
            <person name="Daims H."/>
        </authorList>
    </citation>
    <scope>NUCLEOTIDE SEQUENCE [LARGE SCALE GENOMIC DNA]</scope>
</reference>
<feature type="transmembrane region" description="Helical" evidence="1">
    <location>
        <begin position="12"/>
        <end position="33"/>
    </location>
</feature>
<dbReference type="Pfam" id="PF07331">
    <property type="entry name" value="TctB"/>
    <property type="match status" value="1"/>
</dbReference>
<evidence type="ECO:0000313" key="4">
    <source>
        <dbReference type="Proteomes" id="UP000594464"/>
    </source>
</evidence>
<accession>A0A7T0G2J9</accession>
<evidence type="ECO:0000256" key="1">
    <source>
        <dbReference type="SAM" id="Phobius"/>
    </source>
</evidence>
<gene>
    <name evidence="3" type="ORF">G3M78_02565</name>
</gene>
<organism evidence="3 4">
    <name type="scientific">Candidatus Nitrohelix vancouverensis</name>
    <dbReference type="NCBI Taxonomy" id="2705534"/>
    <lineage>
        <taxon>Bacteria</taxon>
        <taxon>Pseudomonadati</taxon>
        <taxon>Nitrospinota/Tectimicrobiota group</taxon>
        <taxon>Nitrospinota</taxon>
        <taxon>Nitrospinia</taxon>
        <taxon>Nitrospinales</taxon>
        <taxon>Nitrospinaceae</taxon>
        <taxon>Candidatus Nitrohelix</taxon>
    </lineage>
</organism>
<dbReference type="Proteomes" id="UP000594464">
    <property type="component" value="Chromosome"/>
</dbReference>
<sequence length="163" mass="17799">MESYRSLKQDIIASLAILLLSIFTIGYLIPNHVAEASVTALSPRFFPLVGAVSIGLFALCLCLTSTFSLKRLTNENQIEATTRQNAKLSAFAEFKRPLIVFAILCAFVFAFESFGYLVGAPVALSTLMFAFGQRRPLVLFVHSPLIAGLLFLAFEYGLGLPLS</sequence>
<evidence type="ECO:0000313" key="3">
    <source>
        <dbReference type="EMBL" id="QPJ64338.1"/>
    </source>
</evidence>
<feature type="transmembrane region" description="Helical" evidence="1">
    <location>
        <begin position="45"/>
        <end position="69"/>
    </location>
</feature>
<feature type="transmembrane region" description="Helical" evidence="1">
    <location>
        <begin position="98"/>
        <end position="117"/>
    </location>
</feature>
<feature type="domain" description="DUF1468" evidence="2">
    <location>
        <begin position="12"/>
        <end position="162"/>
    </location>
</feature>
<dbReference type="InterPro" id="IPR036259">
    <property type="entry name" value="MFS_trans_sf"/>
</dbReference>
<evidence type="ECO:0000259" key="2">
    <source>
        <dbReference type="Pfam" id="PF07331"/>
    </source>
</evidence>
<protein>
    <submittedName>
        <fullName evidence="3">Tripartite tricarboxylate transporter TctB family protein</fullName>
    </submittedName>
</protein>
<keyword evidence="1" id="KW-0812">Transmembrane</keyword>
<dbReference type="SUPFAM" id="SSF103473">
    <property type="entry name" value="MFS general substrate transporter"/>
    <property type="match status" value="1"/>
</dbReference>
<name>A0A7T0G2J9_9BACT</name>
<dbReference type="InterPro" id="IPR009936">
    <property type="entry name" value="DUF1468"/>
</dbReference>
<dbReference type="EMBL" id="CP048620">
    <property type="protein sequence ID" value="QPJ64338.1"/>
    <property type="molecule type" value="Genomic_DNA"/>
</dbReference>